<evidence type="ECO:0000313" key="1">
    <source>
        <dbReference type="EMBL" id="GAA0138855.1"/>
    </source>
</evidence>
<gene>
    <name evidence="1" type="ORF">LIER_00518</name>
</gene>
<organism evidence="1 2">
    <name type="scientific">Lithospermum erythrorhizon</name>
    <name type="common">Purple gromwell</name>
    <name type="synonym">Lithospermum officinale var. erythrorhizon</name>
    <dbReference type="NCBI Taxonomy" id="34254"/>
    <lineage>
        <taxon>Eukaryota</taxon>
        <taxon>Viridiplantae</taxon>
        <taxon>Streptophyta</taxon>
        <taxon>Embryophyta</taxon>
        <taxon>Tracheophyta</taxon>
        <taxon>Spermatophyta</taxon>
        <taxon>Magnoliopsida</taxon>
        <taxon>eudicotyledons</taxon>
        <taxon>Gunneridae</taxon>
        <taxon>Pentapetalae</taxon>
        <taxon>asterids</taxon>
        <taxon>lamiids</taxon>
        <taxon>Boraginales</taxon>
        <taxon>Boraginaceae</taxon>
        <taxon>Boraginoideae</taxon>
        <taxon>Lithospermeae</taxon>
        <taxon>Lithospermum</taxon>
    </lineage>
</organism>
<sequence length="117" mass="12939">MDGYISGSQLQANRKRMDTSYAHTGVIAVKPQAHDITAGERIGVIHPSSREREQGSSIPSSSLVMGVLPRVRAVENSMIHSLHILQHSSNVQEVLQLVQITIYPKGKELHSLREPHL</sequence>
<evidence type="ECO:0000313" key="2">
    <source>
        <dbReference type="Proteomes" id="UP001454036"/>
    </source>
</evidence>
<protein>
    <submittedName>
        <fullName evidence="1">Uncharacterized protein</fullName>
    </submittedName>
</protein>
<keyword evidence="2" id="KW-1185">Reference proteome</keyword>
<name>A0AAV3NHQ0_LITER</name>
<comment type="caution">
    <text evidence="1">The sequence shown here is derived from an EMBL/GenBank/DDBJ whole genome shotgun (WGS) entry which is preliminary data.</text>
</comment>
<reference evidence="1 2" key="1">
    <citation type="submission" date="2024-01" db="EMBL/GenBank/DDBJ databases">
        <title>The complete chloroplast genome sequence of Lithospermum erythrorhizon: insights into the phylogenetic relationship among Boraginaceae species and the maternal lineages of purple gromwells.</title>
        <authorList>
            <person name="Okada T."/>
            <person name="Watanabe K."/>
        </authorList>
    </citation>
    <scope>NUCLEOTIDE SEQUENCE [LARGE SCALE GENOMIC DNA]</scope>
</reference>
<proteinExistence type="predicted"/>
<accession>A0AAV3NHQ0</accession>
<dbReference type="EMBL" id="BAABME010000040">
    <property type="protein sequence ID" value="GAA0138855.1"/>
    <property type="molecule type" value="Genomic_DNA"/>
</dbReference>
<dbReference type="Proteomes" id="UP001454036">
    <property type="component" value="Unassembled WGS sequence"/>
</dbReference>
<dbReference type="AlphaFoldDB" id="A0AAV3NHQ0"/>